<dbReference type="Pfam" id="PF00673">
    <property type="entry name" value="Ribosomal_L5_C"/>
    <property type="match status" value="1"/>
</dbReference>
<dbReference type="FunFam" id="3.30.1440.10:FF:000001">
    <property type="entry name" value="50S ribosomal protein L5"/>
    <property type="match status" value="1"/>
</dbReference>
<dbReference type="SUPFAM" id="SSF55282">
    <property type="entry name" value="RL5-like"/>
    <property type="match status" value="1"/>
</dbReference>
<evidence type="ECO:0000259" key="7">
    <source>
        <dbReference type="Pfam" id="PF00281"/>
    </source>
</evidence>
<evidence type="ECO:0000256" key="1">
    <source>
        <dbReference type="ARBA" id="ARBA00008553"/>
    </source>
</evidence>
<dbReference type="GO" id="GO:0003735">
    <property type="term" value="F:structural constituent of ribosome"/>
    <property type="evidence" value="ECO:0007669"/>
    <property type="project" value="InterPro"/>
</dbReference>
<evidence type="ECO:0000313" key="9">
    <source>
        <dbReference type="EMBL" id="MBB5022417.1"/>
    </source>
</evidence>
<comment type="subunit">
    <text evidence="5">Part of the 50S ribosomal subunit; part of the 5S rRNA/L5/L18/L25 subcomplex. Contacts the 5S rRNA and the P site tRNA. Forms a bridge to the 30S subunit in the 70S ribosome.</text>
</comment>
<evidence type="ECO:0000256" key="3">
    <source>
        <dbReference type="ARBA" id="ARBA00023274"/>
    </source>
</evidence>
<keyword evidence="5" id="KW-0694">RNA-binding</keyword>
<dbReference type="InterPro" id="IPR022803">
    <property type="entry name" value="Ribosomal_uL5_dom_sf"/>
</dbReference>
<dbReference type="Pfam" id="PF00281">
    <property type="entry name" value="Ribosomal_L5"/>
    <property type="match status" value="1"/>
</dbReference>
<dbReference type="NCBIfam" id="NF000585">
    <property type="entry name" value="PRK00010.1"/>
    <property type="match status" value="1"/>
</dbReference>
<evidence type="ECO:0000256" key="5">
    <source>
        <dbReference type="HAMAP-Rule" id="MF_01333"/>
    </source>
</evidence>
<keyword evidence="2 5" id="KW-0689">Ribosomal protein</keyword>
<evidence type="ECO:0000313" key="10">
    <source>
        <dbReference type="Proteomes" id="UP000528322"/>
    </source>
</evidence>
<keyword evidence="5" id="KW-0699">rRNA-binding</keyword>
<dbReference type="GO" id="GO:0006412">
    <property type="term" value="P:translation"/>
    <property type="evidence" value="ECO:0007669"/>
    <property type="project" value="UniProtKB-UniRule"/>
</dbReference>
<dbReference type="PANTHER" id="PTHR11994">
    <property type="entry name" value="60S RIBOSOMAL PROTEIN L11-RELATED"/>
    <property type="match status" value="1"/>
</dbReference>
<evidence type="ECO:0000259" key="8">
    <source>
        <dbReference type="Pfam" id="PF00673"/>
    </source>
</evidence>
<dbReference type="InterPro" id="IPR031310">
    <property type="entry name" value="Ribosomal_uL5_N"/>
</dbReference>
<reference evidence="9 10" key="1">
    <citation type="submission" date="2020-08" db="EMBL/GenBank/DDBJ databases">
        <title>Genomic Encyclopedia of Type Strains, Phase IV (KMG-IV): sequencing the most valuable type-strain genomes for metagenomic binning, comparative biology and taxonomic classification.</title>
        <authorList>
            <person name="Goeker M."/>
        </authorList>
    </citation>
    <scope>NUCLEOTIDE SEQUENCE [LARGE SCALE GENOMIC DNA]</scope>
    <source>
        <strain evidence="9 10">DSM 22071</strain>
    </source>
</reference>
<dbReference type="EMBL" id="JACHID010000010">
    <property type="protein sequence ID" value="MBB5022417.1"/>
    <property type="molecule type" value="Genomic_DNA"/>
</dbReference>
<protein>
    <recommendedName>
        <fullName evidence="4 5">Large ribosomal subunit protein uL5</fullName>
    </recommendedName>
</protein>
<comment type="function">
    <text evidence="5">This is 1 of the proteins that bind and probably mediate the attachment of the 5S RNA into the large ribosomal subunit, where it forms part of the central protuberance. In the 70S ribosome it contacts protein S13 of the 30S subunit (bridge B1b), connecting the 2 subunits; this bridge is implicated in subunit movement. Contacts the P site tRNA; the 5S rRNA and some of its associated proteins might help stabilize positioning of ribosome-bound tRNAs.</text>
</comment>
<feature type="domain" description="Large ribosomal subunit protein uL5 C-terminal" evidence="8">
    <location>
        <begin position="84"/>
        <end position="177"/>
    </location>
</feature>
<dbReference type="GO" id="GO:0019843">
    <property type="term" value="F:rRNA binding"/>
    <property type="evidence" value="ECO:0007669"/>
    <property type="project" value="UniProtKB-UniRule"/>
</dbReference>
<dbReference type="PROSITE" id="PS00358">
    <property type="entry name" value="RIBOSOMAL_L5"/>
    <property type="match status" value="1"/>
</dbReference>
<proteinExistence type="inferred from homology"/>
<gene>
    <name evidence="5" type="primary">rplE</name>
    <name evidence="9" type="ORF">HNR37_001752</name>
</gene>
<evidence type="ECO:0000256" key="2">
    <source>
        <dbReference type="ARBA" id="ARBA00022980"/>
    </source>
</evidence>
<keyword evidence="10" id="KW-1185">Reference proteome</keyword>
<dbReference type="InterPro" id="IPR002132">
    <property type="entry name" value="Ribosomal_uL5"/>
</dbReference>
<name>A0A7W7Y5L5_9BACT</name>
<organism evidence="9 10">
    <name type="scientific">Desulfurispira natronophila</name>
    <dbReference type="NCBI Taxonomy" id="682562"/>
    <lineage>
        <taxon>Bacteria</taxon>
        <taxon>Pseudomonadati</taxon>
        <taxon>Chrysiogenota</taxon>
        <taxon>Chrysiogenia</taxon>
        <taxon>Chrysiogenales</taxon>
        <taxon>Chrysiogenaceae</taxon>
        <taxon>Desulfurispira</taxon>
    </lineage>
</organism>
<keyword evidence="3 5" id="KW-0687">Ribonucleoprotein</keyword>
<evidence type="ECO:0000256" key="4">
    <source>
        <dbReference type="ARBA" id="ARBA00035245"/>
    </source>
</evidence>
<accession>A0A7W7Y5L5</accession>
<dbReference type="HAMAP" id="MF_01333_B">
    <property type="entry name" value="Ribosomal_uL5_B"/>
    <property type="match status" value="1"/>
</dbReference>
<dbReference type="InterPro" id="IPR031309">
    <property type="entry name" value="Ribosomal_uL5_C"/>
</dbReference>
<dbReference type="GO" id="GO:1990904">
    <property type="term" value="C:ribonucleoprotein complex"/>
    <property type="evidence" value="ECO:0007669"/>
    <property type="project" value="UniProtKB-KW"/>
</dbReference>
<dbReference type="Gene3D" id="3.30.1440.10">
    <property type="match status" value="1"/>
</dbReference>
<comment type="similarity">
    <text evidence="1 5 6">Belongs to the universal ribosomal protein uL5 family.</text>
</comment>
<dbReference type="GO" id="GO:0005840">
    <property type="term" value="C:ribosome"/>
    <property type="evidence" value="ECO:0007669"/>
    <property type="project" value="UniProtKB-KW"/>
</dbReference>
<dbReference type="GO" id="GO:0000049">
    <property type="term" value="F:tRNA binding"/>
    <property type="evidence" value="ECO:0007669"/>
    <property type="project" value="UniProtKB-UniRule"/>
</dbReference>
<dbReference type="AlphaFoldDB" id="A0A7W7Y5L5"/>
<dbReference type="InterPro" id="IPR020930">
    <property type="entry name" value="Ribosomal_uL5_bac-type"/>
</dbReference>
<dbReference type="PIRSF" id="PIRSF002161">
    <property type="entry name" value="Ribosomal_L5"/>
    <property type="match status" value="1"/>
</dbReference>
<comment type="caution">
    <text evidence="9">The sequence shown here is derived from an EMBL/GenBank/DDBJ whole genome shotgun (WGS) entry which is preliminary data.</text>
</comment>
<sequence>MSGLKAKFQQEVVPALMKEFSYSNLYQVPKMEKVVVNMGLGEAVQNAKVLEFAEQELMAITGQKPVVCRAKKSVATFRLREGMPIGLKVTLRGARMYEFMNRLINVALPRVRDLKPMSDKSFDGRGNCSLGLKEQIIFPEITYDKVDKLRGMDVTVVTTAKTDEEGQALLRELGMPFKK</sequence>
<evidence type="ECO:0000256" key="6">
    <source>
        <dbReference type="RuleBase" id="RU003930"/>
    </source>
</evidence>
<feature type="domain" description="Large ribosomal subunit protein uL5 N-terminal" evidence="7">
    <location>
        <begin position="24"/>
        <end position="80"/>
    </location>
</feature>
<keyword evidence="5" id="KW-0820">tRNA-binding</keyword>
<dbReference type="RefSeq" id="WP_183732880.1">
    <property type="nucleotide sequence ID" value="NZ_JACHID010000010.1"/>
</dbReference>
<dbReference type="InterPro" id="IPR020929">
    <property type="entry name" value="Ribosomal_uL5_CS"/>
</dbReference>
<dbReference type="Proteomes" id="UP000528322">
    <property type="component" value="Unassembled WGS sequence"/>
</dbReference>